<protein>
    <submittedName>
        <fullName evidence="1">Uncharacterized protein</fullName>
    </submittedName>
</protein>
<evidence type="ECO:0000313" key="2">
    <source>
        <dbReference type="Proteomes" id="UP000278475"/>
    </source>
</evidence>
<accession>A0A497ESL1</accession>
<comment type="caution">
    <text evidence="1">The sequence shown here is derived from an EMBL/GenBank/DDBJ whole genome shotgun (WGS) entry which is preliminary data.</text>
</comment>
<proteinExistence type="predicted"/>
<sequence length="118" mass="14113">MVELLDKEFGGKGKQVIWRGKKLGYLIPEKFGYTFVALKKKEHFFRQYLGYALNKQMLEYFKQIGVKKIILKVRGKKNTEIYTSTIDKWFNYGITYRHPNYEPQLVLPIKYMEAHVIK</sequence>
<dbReference type="EMBL" id="QMQV01000018">
    <property type="protein sequence ID" value="RLE49911.1"/>
    <property type="molecule type" value="Genomic_DNA"/>
</dbReference>
<gene>
    <name evidence="1" type="ORF">DRJ31_03165</name>
</gene>
<reference evidence="1 2" key="1">
    <citation type="submission" date="2018-06" db="EMBL/GenBank/DDBJ databases">
        <title>Extensive metabolic versatility and redundancy in microbially diverse, dynamic hydrothermal sediments.</title>
        <authorList>
            <person name="Dombrowski N."/>
            <person name="Teske A."/>
            <person name="Baker B.J."/>
        </authorList>
    </citation>
    <scope>NUCLEOTIDE SEQUENCE [LARGE SCALE GENOMIC DNA]</scope>
    <source>
        <strain evidence="1">B66_G16</strain>
    </source>
</reference>
<evidence type="ECO:0000313" key="1">
    <source>
        <dbReference type="EMBL" id="RLE49911.1"/>
    </source>
</evidence>
<name>A0A497ESL1_9CREN</name>
<dbReference type="Proteomes" id="UP000278475">
    <property type="component" value="Unassembled WGS sequence"/>
</dbReference>
<dbReference type="AlphaFoldDB" id="A0A497ESL1"/>
<organism evidence="1 2">
    <name type="scientific">Thermoproteota archaeon</name>
    <dbReference type="NCBI Taxonomy" id="2056631"/>
    <lineage>
        <taxon>Archaea</taxon>
        <taxon>Thermoproteota</taxon>
    </lineage>
</organism>